<feature type="compositionally biased region" description="Basic and acidic residues" evidence="1">
    <location>
        <begin position="33"/>
        <end position="47"/>
    </location>
</feature>
<feature type="region of interest" description="Disordered" evidence="1">
    <location>
        <begin position="33"/>
        <end position="53"/>
    </location>
</feature>
<organism evidence="2 3">
    <name type="scientific">Portunus trituberculatus</name>
    <name type="common">Swimming crab</name>
    <name type="synonym">Neptunus trituberculatus</name>
    <dbReference type="NCBI Taxonomy" id="210409"/>
    <lineage>
        <taxon>Eukaryota</taxon>
        <taxon>Metazoa</taxon>
        <taxon>Ecdysozoa</taxon>
        <taxon>Arthropoda</taxon>
        <taxon>Crustacea</taxon>
        <taxon>Multicrustacea</taxon>
        <taxon>Malacostraca</taxon>
        <taxon>Eumalacostraca</taxon>
        <taxon>Eucarida</taxon>
        <taxon>Decapoda</taxon>
        <taxon>Pleocyemata</taxon>
        <taxon>Brachyura</taxon>
        <taxon>Eubrachyura</taxon>
        <taxon>Portunoidea</taxon>
        <taxon>Portunidae</taxon>
        <taxon>Portuninae</taxon>
        <taxon>Portunus</taxon>
    </lineage>
</organism>
<dbReference type="EMBL" id="VSRR010000563">
    <property type="protein sequence ID" value="MPC17156.1"/>
    <property type="molecule type" value="Genomic_DNA"/>
</dbReference>
<evidence type="ECO:0000313" key="2">
    <source>
        <dbReference type="EMBL" id="MPC17156.1"/>
    </source>
</evidence>
<gene>
    <name evidence="2" type="ORF">E2C01_010003</name>
</gene>
<proteinExistence type="predicted"/>
<protein>
    <submittedName>
        <fullName evidence="2">Uncharacterized protein</fullName>
    </submittedName>
</protein>
<sequence length="89" mass="9681">MPRPSEYVLRKHRLGNPAQVSNCLRDWRGKGSAPELREVCGPEKADRTPPSSAASTCRATVLSLCRDSCSHLSSPTSVPFTPWPECGTV</sequence>
<reference evidence="2 3" key="1">
    <citation type="submission" date="2019-05" db="EMBL/GenBank/DDBJ databases">
        <title>Another draft genome of Portunus trituberculatus and its Hox gene families provides insights of decapod evolution.</title>
        <authorList>
            <person name="Jeong J.-H."/>
            <person name="Song I."/>
            <person name="Kim S."/>
            <person name="Choi T."/>
            <person name="Kim D."/>
            <person name="Ryu S."/>
            <person name="Kim W."/>
        </authorList>
    </citation>
    <scope>NUCLEOTIDE SEQUENCE [LARGE SCALE GENOMIC DNA]</scope>
    <source>
        <tissue evidence="2">Muscle</tissue>
    </source>
</reference>
<evidence type="ECO:0000256" key="1">
    <source>
        <dbReference type="SAM" id="MobiDB-lite"/>
    </source>
</evidence>
<keyword evidence="3" id="KW-1185">Reference proteome</keyword>
<accession>A0A5B7D7J5</accession>
<name>A0A5B7D7J5_PORTR</name>
<comment type="caution">
    <text evidence="2">The sequence shown here is derived from an EMBL/GenBank/DDBJ whole genome shotgun (WGS) entry which is preliminary data.</text>
</comment>
<dbReference type="AlphaFoldDB" id="A0A5B7D7J5"/>
<evidence type="ECO:0000313" key="3">
    <source>
        <dbReference type="Proteomes" id="UP000324222"/>
    </source>
</evidence>
<dbReference type="Proteomes" id="UP000324222">
    <property type="component" value="Unassembled WGS sequence"/>
</dbReference>